<reference evidence="3" key="1">
    <citation type="submission" date="2024-02" db="UniProtKB">
        <authorList>
            <consortium name="WormBaseParasite"/>
        </authorList>
    </citation>
    <scope>IDENTIFICATION</scope>
</reference>
<feature type="region of interest" description="Disordered" evidence="1">
    <location>
        <begin position="90"/>
        <end position="143"/>
    </location>
</feature>
<sequence length="267" mass="30603">MTRLPIHTHPFPHSANGFSQPPLRRAATHRTGPILVVIHSKAAGRDDSHQRPSKWHRVGGSYRIWARNGVNSRNCRCLYFSCNRQCDQERQDRQLERDRFNDKQQRGGGTPYSKQKKVADKTSIMKKGDTGKDGKVIEDGERDHPRLETKINASETIEEFEARVRDQFSRANVLNEIKEEEIQPSIQSGKNKRVEEIALELSVENLQRSESKAGQIDDKSLNEKNHNQSEKGSFHRNDSKVNVFNTDRIEEIDLNPALNNSINLETI</sequence>
<name>A0AAF3EZ06_9BILA</name>
<evidence type="ECO:0000313" key="2">
    <source>
        <dbReference type="Proteomes" id="UP000887575"/>
    </source>
</evidence>
<feature type="compositionally biased region" description="Basic and acidic residues" evidence="1">
    <location>
        <begin position="207"/>
        <end position="239"/>
    </location>
</feature>
<dbReference type="WBParaSite" id="MBELARI_LOCUS19476">
    <property type="protein sequence ID" value="MBELARI_LOCUS19476"/>
    <property type="gene ID" value="MBELARI_LOCUS19476"/>
</dbReference>
<organism evidence="2 3">
    <name type="scientific">Mesorhabditis belari</name>
    <dbReference type="NCBI Taxonomy" id="2138241"/>
    <lineage>
        <taxon>Eukaryota</taxon>
        <taxon>Metazoa</taxon>
        <taxon>Ecdysozoa</taxon>
        <taxon>Nematoda</taxon>
        <taxon>Chromadorea</taxon>
        <taxon>Rhabditida</taxon>
        <taxon>Rhabditina</taxon>
        <taxon>Rhabditomorpha</taxon>
        <taxon>Rhabditoidea</taxon>
        <taxon>Rhabditidae</taxon>
        <taxon>Mesorhabditinae</taxon>
        <taxon>Mesorhabditis</taxon>
    </lineage>
</organism>
<evidence type="ECO:0000256" key="1">
    <source>
        <dbReference type="SAM" id="MobiDB-lite"/>
    </source>
</evidence>
<dbReference type="Proteomes" id="UP000887575">
    <property type="component" value="Unassembled WGS sequence"/>
</dbReference>
<feature type="compositionally biased region" description="Basic and acidic residues" evidence="1">
    <location>
        <begin position="90"/>
        <end position="105"/>
    </location>
</feature>
<accession>A0AAF3EZ06</accession>
<proteinExistence type="predicted"/>
<keyword evidence="2" id="KW-1185">Reference proteome</keyword>
<feature type="compositionally biased region" description="Basic and acidic residues" evidence="1">
    <location>
        <begin position="126"/>
        <end position="143"/>
    </location>
</feature>
<evidence type="ECO:0000313" key="3">
    <source>
        <dbReference type="WBParaSite" id="MBELARI_LOCUS19476"/>
    </source>
</evidence>
<feature type="region of interest" description="Disordered" evidence="1">
    <location>
        <begin position="205"/>
        <end position="240"/>
    </location>
</feature>
<protein>
    <submittedName>
        <fullName evidence="3">Uncharacterized protein</fullName>
    </submittedName>
</protein>
<dbReference type="AlphaFoldDB" id="A0AAF3EZ06"/>